<dbReference type="Proteomes" id="UP000184277">
    <property type="component" value="Unassembled WGS sequence"/>
</dbReference>
<proteinExistence type="predicted"/>
<organism evidence="2">
    <name type="scientific">Escherichia coli</name>
    <dbReference type="NCBI Taxonomy" id="562"/>
    <lineage>
        <taxon>Bacteria</taxon>
        <taxon>Pseudomonadati</taxon>
        <taxon>Pseudomonadota</taxon>
        <taxon>Gammaproteobacteria</taxon>
        <taxon>Enterobacterales</taxon>
        <taxon>Enterobacteriaceae</taxon>
        <taxon>Escherichia</taxon>
    </lineage>
</organism>
<evidence type="ECO:0000313" key="4">
    <source>
        <dbReference type="EMBL" id="OJR55463.1"/>
    </source>
</evidence>
<reference evidence="4 5" key="3">
    <citation type="submission" date="2016-10" db="EMBL/GenBank/DDBJ databases">
        <title>Comprehensive resistome analysis reveals the prevalence of NDM and MCR-1 in Chinese poultry production.</title>
        <authorList>
            <person name="Wang Y."/>
            <person name="Zhang R."/>
            <person name="Li J."/>
            <person name="Wu Z."/>
            <person name="Wenjuan Y."/>
            <person name="Schwarz S."/>
            <person name="Tyrrell J."/>
            <person name="Zheng Y."/>
            <person name="Wang S."/>
            <person name="Shen Z."/>
            <person name="Liu Z."/>
            <person name="Lei L."/>
            <person name="Li M."/>
            <person name="Zhang Q."/>
            <person name="Wu C."/>
            <person name="Zhang Q."/>
            <person name="Wu Y."/>
            <person name="Walsh T."/>
            <person name="Shen J."/>
        </authorList>
    </citation>
    <scope>NUCLEOTIDE SEQUENCE [LARGE SCALE GENOMIC DNA]</scope>
    <source>
        <strain evidence="4 5">570</strain>
    </source>
</reference>
<keyword evidence="2" id="KW-0614">Plasmid</keyword>
<evidence type="ECO:0000256" key="1">
    <source>
        <dbReference type="SAM" id="Phobius"/>
    </source>
</evidence>
<geneLocation type="plasmid" evidence="3">
    <name>unnamed</name>
</geneLocation>
<gene>
    <name evidence="4" type="ORF">BK383_08345</name>
</gene>
<evidence type="ECO:0000313" key="2">
    <source>
        <dbReference type="EMBL" id="AMY28396.1"/>
    </source>
</evidence>
<reference evidence="2" key="1">
    <citation type="journal article" date="2016" name="Antimicrob. Agents Chemother.">
        <title>Complete sequences of mcr-1-harboring plasmids from extended spectrum beta-lactamase (ESBL)- and carbapenemase-producing Enterobacteriaceae (CPE).</title>
        <authorList>
            <person name="Li A."/>
            <person name="Yang Y."/>
            <person name="Miao M."/>
            <person name="Chavda K.D."/>
            <person name="Mediavilla J.R."/>
            <person name="Xie X."/>
            <person name="Feng P."/>
            <person name="Tang Y.W."/>
            <person name="Kreiswirth B.N."/>
            <person name="Chen L."/>
            <person name="Du H."/>
        </authorList>
    </citation>
    <scope>NUCLEOTIDE SEQUENCE</scope>
    <source>
        <strain evidence="2">SZ02</strain>
        <plasmid evidence="2">pmcr1_IncI2</plasmid>
    </source>
</reference>
<feature type="transmembrane region" description="Helical" evidence="1">
    <location>
        <begin position="28"/>
        <end position="47"/>
    </location>
</feature>
<sequence length="231" mass="25263">MRNANEGISLAAIVAKETTTGKWNGTGGGIGLGTGGIGLFIGGVSGSKQEQTQRAKNFESPKEEEYSLLNVYGSIIKVLVFGVLFGLSARLFTFLSDTVSDFAEPVTTTTATGKIQSILDGMAEMVSILGTVVPFLVIILGTVIPFLVIIIAMIWFLFFSSKREKEELTRVEREAAKTKLRIDVYHRLRYVESDHVVFDPITGREVPAERACINKLIEALVDESNDISKRN</sequence>
<dbReference type="RefSeq" id="WP_021503155.1">
    <property type="nucleotide sequence ID" value="NZ_BFKB01000020.1"/>
</dbReference>
<accession>A0A159X648</accession>
<reference evidence="3" key="4">
    <citation type="submission" date="2019-07" db="EMBL/GenBank/DDBJ databases">
        <title>mcr-1.8, a New mcr Variant Carried on a Plasmid from a Colistin-Resistant Escherichia coli Strain.</title>
        <authorList>
            <person name="Abdul Momin M.H.F."/>
            <person name="Liakopoulos A."/>
            <person name="Bean D.C."/>
            <person name="Wareham D.W."/>
        </authorList>
    </citation>
    <scope>NUCLEOTIDE SEQUENCE</scope>
    <source>
        <strain evidence="3">EC-MCR1.8</strain>
        <plasmid evidence="3">unnamed</plasmid>
    </source>
</reference>
<protein>
    <submittedName>
        <fullName evidence="3">Putative yhbB protein</fullName>
    </submittedName>
</protein>
<keyword evidence="1" id="KW-0472">Membrane</keyword>
<dbReference type="EMBL" id="KY792081">
    <property type="protein sequence ID" value="ARK36140.2"/>
    <property type="molecule type" value="Genomic_DNA"/>
</dbReference>
<name>A0A159X648_ECOLX</name>
<geneLocation type="plasmid" evidence="2">
    <name>pmcr1_IncI2</name>
</geneLocation>
<feature type="transmembrane region" description="Helical" evidence="1">
    <location>
        <begin position="68"/>
        <end position="92"/>
    </location>
</feature>
<keyword evidence="1" id="KW-1133">Transmembrane helix</keyword>
<dbReference type="AlphaFoldDB" id="A0A159X648"/>
<evidence type="ECO:0000313" key="5">
    <source>
        <dbReference type="Proteomes" id="UP000184277"/>
    </source>
</evidence>
<dbReference type="EMBL" id="MOKI01000018">
    <property type="protein sequence ID" value="OJR55463.1"/>
    <property type="molecule type" value="Genomic_DNA"/>
</dbReference>
<evidence type="ECO:0000313" key="3">
    <source>
        <dbReference type="EMBL" id="ARK36140.2"/>
    </source>
</evidence>
<dbReference type="EMBL" id="KU761326">
    <property type="protein sequence ID" value="AMY28396.1"/>
    <property type="molecule type" value="Genomic_DNA"/>
</dbReference>
<feature type="transmembrane region" description="Helical" evidence="1">
    <location>
        <begin position="132"/>
        <end position="158"/>
    </location>
</feature>
<reference evidence="2" key="2">
    <citation type="journal article" date="2016" name="Lancet Infect. Dis.">
        <title>Emergence of the mcr-1 colistin resistance gene in carbapenem-resistant Enterobacteriaceae.</title>
        <authorList>
            <person name="Du H."/>
            <person name="Chen L."/>
            <person name="Tang Y.W."/>
            <person name="Kreiswirth B.N."/>
        </authorList>
    </citation>
    <scope>NUCLEOTIDE SEQUENCE</scope>
    <source>
        <strain evidence="2">SZ02</strain>
        <plasmid evidence="2">pmcr1_IncI2</plasmid>
    </source>
</reference>
<keyword evidence="1" id="KW-0812">Transmembrane</keyword>